<dbReference type="Gene3D" id="1.20.1280.290">
    <property type="match status" value="1"/>
</dbReference>
<evidence type="ECO:0000256" key="9">
    <source>
        <dbReference type="SAM" id="Phobius"/>
    </source>
</evidence>
<evidence type="ECO:0000313" key="11">
    <source>
        <dbReference type="Proteomes" id="UP001652625"/>
    </source>
</evidence>
<feature type="transmembrane region" description="Helical" evidence="9">
    <location>
        <begin position="264"/>
        <end position="282"/>
    </location>
</feature>
<evidence type="ECO:0000256" key="1">
    <source>
        <dbReference type="ARBA" id="ARBA00004127"/>
    </source>
</evidence>
<sequence length="382" mass="43914">MMKIILLILCIHSIELKKIKMTVTDGQAVELEYHVTMFTIQLSKPVSEPVTLNLTAENQNIAYPLKKSITILPSDDTTPQLVFVYGANIGNTYIDISFNSTEIEKDEKHDRVRIVVVNSLAIKFISILIGWVYFLAWSVSFYPQTYKNFKRKSVVGLNFDFVCYNMTGFLAYSFFNVGLFWVPSIQNDYFKRYGGTEIPVQANDVFFSLHAVTLTGITIIQCIIYERGGQKVSKVCIGLLSVTYLFAFSAFIPACLSKLSWLTYLYYFSYIKLGVTLIKYIPQAYMNYKRKSTVGWSIENIKLDFTGGSLSIVQMILLAYNNNEWNSIFGDFTKFALGLFSILFDILFLLQHYVFYRHHGKRCHHDENAPHDERCLILPIHS</sequence>
<dbReference type="Pfam" id="PF04193">
    <property type="entry name" value="PQ-loop"/>
    <property type="match status" value="2"/>
</dbReference>
<feature type="transmembrane region" description="Helical" evidence="9">
    <location>
        <begin position="205"/>
        <end position="225"/>
    </location>
</feature>
<feature type="transmembrane region" description="Helical" evidence="9">
    <location>
        <begin position="332"/>
        <end position="355"/>
    </location>
</feature>
<protein>
    <submittedName>
        <fullName evidence="12">Cystinosin homolog isoform X3</fullName>
    </submittedName>
</protein>
<feature type="transmembrane region" description="Helical" evidence="9">
    <location>
        <begin position="232"/>
        <end position="252"/>
    </location>
</feature>
<dbReference type="PANTHER" id="PTHR13131:SF5">
    <property type="entry name" value="CYSTINOSIN"/>
    <property type="match status" value="1"/>
</dbReference>
<keyword evidence="6 9" id="KW-1133">Transmembrane helix</keyword>
<name>A0ABM4C8F1_HYDVU</name>
<keyword evidence="4 9" id="KW-0812">Transmembrane</keyword>
<dbReference type="SMART" id="SM00679">
    <property type="entry name" value="CTNS"/>
    <property type="match status" value="2"/>
</dbReference>
<gene>
    <name evidence="12" type="primary">LOC100211656</name>
</gene>
<keyword evidence="10" id="KW-0732">Signal</keyword>
<dbReference type="InterPro" id="IPR006603">
    <property type="entry name" value="PQ-loop_rpt"/>
</dbReference>
<evidence type="ECO:0000256" key="3">
    <source>
        <dbReference type="ARBA" id="ARBA00022448"/>
    </source>
</evidence>
<accession>A0ABM4C8F1</accession>
<reference evidence="12" key="1">
    <citation type="submission" date="2025-08" db="UniProtKB">
        <authorList>
            <consortium name="RefSeq"/>
        </authorList>
    </citation>
    <scope>IDENTIFICATION</scope>
</reference>
<evidence type="ECO:0000256" key="8">
    <source>
        <dbReference type="ARBA" id="ARBA00048473"/>
    </source>
</evidence>
<evidence type="ECO:0000256" key="4">
    <source>
        <dbReference type="ARBA" id="ARBA00022692"/>
    </source>
</evidence>
<evidence type="ECO:0000256" key="5">
    <source>
        <dbReference type="ARBA" id="ARBA00022737"/>
    </source>
</evidence>
<keyword evidence="11" id="KW-1185">Reference proteome</keyword>
<feature type="transmembrane region" description="Helical" evidence="9">
    <location>
        <begin position="303"/>
        <end position="320"/>
    </location>
</feature>
<comment type="subcellular location">
    <subcellularLocation>
        <location evidence="1">Endomembrane system</location>
        <topology evidence="1">Multi-pass membrane protein</topology>
    </subcellularLocation>
</comment>
<comment type="catalytic activity">
    <reaction evidence="8">
        <text>L-cystine(out) + H(+)(out) = L-cystine(in) + H(+)(in)</text>
        <dbReference type="Rhea" id="RHEA:66172"/>
        <dbReference type="ChEBI" id="CHEBI:15378"/>
        <dbReference type="ChEBI" id="CHEBI:35491"/>
    </reaction>
    <physiologicalReaction direction="left-to-right" evidence="8">
        <dbReference type="Rhea" id="RHEA:66173"/>
    </physiologicalReaction>
</comment>
<feature type="transmembrane region" description="Helical" evidence="9">
    <location>
        <begin position="120"/>
        <end position="142"/>
    </location>
</feature>
<keyword evidence="3" id="KW-0813">Transport</keyword>
<evidence type="ECO:0000256" key="6">
    <source>
        <dbReference type="ARBA" id="ARBA00022989"/>
    </source>
</evidence>
<dbReference type="GeneID" id="100211656"/>
<keyword evidence="5" id="KW-0677">Repeat</keyword>
<dbReference type="Proteomes" id="UP001652625">
    <property type="component" value="Chromosome 07"/>
</dbReference>
<organism evidence="11 12">
    <name type="scientific">Hydra vulgaris</name>
    <name type="common">Hydra</name>
    <name type="synonym">Hydra attenuata</name>
    <dbReference type="NCBI Taxonomy" id="6087"/>
    <lineage>
        <taxon>Eukaryota</taxon>
        <taxon>Metazoa</taxon>
        <taxon>Cnidaria</taxon>
        <taxon>Hydrozoa</taxon>
        <taxon>Hydroidolina</taxon>
        <taxon>Anthoathecata</taxon>
        <taxon>Aplanulata</taxon>
        <taxon>Hydridae</taxon>
        <taxon>Hydra</taxon>
    </lineage>
</organism>
<dbReference type="InterPro" id="IPR005282">
    <property type="entry name" value="LC_transporter"/>
</dbReference>
<evidence type="ECO:0000313" key="12">
    <source>
        <dbReference type="RefSeq" id="XP_065657906.1"/>
    </source>
</evidence>
<dbReference type="NCBIfam" id="TIGR00951">
    <property type="entry name" value="2A43"/>
    <property type="match status" value="1"/>
</dbReference>
<dbReference type="PANTHER" id="PTHR13131">
    <property type="entry name" value="CYSTINOSIN"/>
    <property type="match status" value="1"/>
</dbReference>
<feature type="signal peptide" evidence="10">
    <location>
        <begin position="1"/>
        <end position="16"/>
    </location>
</feature>
<evidence type="ECO:0000256" key="10">
    <source>
        <dbReference type="SAM" id="SignalP"/>
    </source>
</evidence>
<keyword evidence="7 9" id="KW-0472">Membrane</keyword>
<dbReference type="RefSeq" id="XP_065657906.1">
    <property type="nucleotide sequence ID" value="XM_065801834.1"/>
</dbReference>
<evidence type="ECO:0000256" key="2">
    <source>
        <dbReference type="ARBA" id="ARBA00006855"/>
    </source>
</evidence>
<feature type="transmembrane region" description="Helical" evidence="9">
    <location>
        <begin position="162"/>
        <end position="185"/>
    </location>
</feature>
<evidence type="ECO:0000256" key="7">
    <source>
        <dbReference type="ARBA" id="ARBA00023136"/>
    </source>
</evidence>
<feature type="chain" id="PRO_5045786136" evidence="10">
    <location>
        <begin position="17"/>
        <end position="382"/>
    </location>
</feature>
<comment type="similarity">
    <text evidence="2">Belongs to the cystinosin family.</text>
</comment>
<proteinExistence type="inferred from homology"/>